<reference evidence="1" key="1">
    <citation type="submission" date="2020-05" db="UniProtKB">
        <authorList>
            <consortium name="EnsemblMetazoa"/>
        </authorList>
    </citation>
    <scope>IDENTIFICATION</scope>
    <source>
        <strain evidence="1">TTRI</strain>
    </source>
</reference>
<sequence length="135" mass="15288">MANTASLSLPVLCFDKIGILGTGLCFSFPTEVPVAKFIKIISVSKIIEWSLKAVLQSRKKKKKKKYLKKETKQHSQDLMLPNSISLRKDSRTSRSSTSLFCTTDLVLNEINLMQIDNFMTDGPAHICNHKQQHHK</sequence>
<dbReference type="AlphaFoldDB" id="A0A1A9V7U2"/>
<accession>A0A1A9V7U2</accession>
<dbReference type="Proteomes" id="UP000078200">
    <property type="component" value="Unassembled WGS sequence"/>
</dbReference>
<name>A0A1A9V7U2_GLOAU</name>
<dbReference type="VEuPathDB" id="VectorBase:GAUT028659"/>
<evidence type="ECO:0000313" key="2">
    <source>
        <dbReference type="Proteomes" id="UP000078200"/>
    </source>
</evidence>
<evidence type="ECO:0000313" key="1">
    <source>
        <dbReference type="EnsemblMetazoa" id="GAUT028659-PA"/>
    </source>
</evidence>
<protein>
    <submittedName>
        <fullName evidence="1">Uncharacterized protein</fullName>
    </submittedName>
</protein>
<proteinExistence type="predicted"/>
<organism evidence="1 2">
    <name type="scientific">Glossina austeni</name>
    <name type="common">Savannah tsetse fly</name>
    <dbReference type="NCBI Taxonomy" id="7395"/>
    <lineage>
        <taxon>Eukaryota</taxon>
        <taxon>Metazoa</taxon>
        <taxon>Ecdysozoa</taxon>
        <taxon>Arthropoda</taxon>
        <taxon>Hexapoda</taxon>
        <taxon>Insecta</taxon>
        <taxon>Pterygota</taxon>
        <taxon>Neoptera</taxon>
        <taxon>Endopterygota</taxon>
        <taxon>Diptera</taxon>
        <taxon>Brachycera</taxon>
        <taxon>Muscomorpha</taxon>
        <taxon>Hippoboscoidea</taxon>
        <taxon>Glossinidae</taxon>
        <taxon>Glossina</taxon>
    </lineage>
</organism>
<keyword evidence="2" id="KW-1185">Reference proteome</keyword>
<dbReference type="EnsemblMetazoa" id="GAUT028659-RA">
    <property type="protein sequence ID" value="GAUT028659-PA"/>
    <property type="gene ID" value="GAUT028659"/>
</dbReference>